<dbReference type="AlphaFoldDB" id="A0A0H2WHT3"/>
<dbReference type="EMBL" id="CP000010">
    <property type="protein sequence ID" value="AAU49005.1"/>
    <property type="molecule type" value="Genomic_DNA"/>
</dbReference>
<reference evidence="1 2" key="1">
    <citation type="journal article" date="2004" name="Proc. Natl. Acad. Sci. U.S.A.">
        <title>Structural flexibility in the Burkholderia mallei genome.</title>
        <authorList>
            <person name="Nierman W.C."/>
            <person name="DeShazer D."/>
            <person name="Kim H.S."/>
            <person name="Tettelin H."/>
            <person name="Nelson K.E."/>
            <person name="Feldblyum T."/>
            <person name="Ulrich R.L."/>
            <person name="Ronning C.M."/>
            <person name="Brinkac L.M."/>
            <person name="Daugherty S.C."/>
            <person name="Davidsen T.D."/>
            <person name="Deboy R.T."/>
            <person name="Dimitrov G."/>
            <person name="Dodson R.J."/>
            <person name="Durkin A.S."/>
            <person name="Gwinn M.L."/>
            <person name="Haft D.H."/>
            <person name="Khouri H."/>
            <person name="Kolonay J.F."/>
            <person name="Madupu R."/>
            <person name="Mohammoud Y."/>
            <person name="Nelson W.C."/>
            <person name="Radune D."/>
            <person name="Romero C.M."/>
            <person name="Sarria S."/>
            <person name="Selengut J."/>
            <person name="Shamblin C."/>
            <person name="Sullivan S.A."/>
            <person name="White O."/>
            <person name="Yu Y."/>
            <person name="Zafar N."/>
            <person name="Zhou L."/>
            <person name="Fraser C.M."/>
        </authorList>
    </citation>
    <scope>NUCLEOTIDE SEQUENCE [LARGE SCALE GENOMIC DNA]</scope>
    <source>
        <strain evidence="1 2">ATCC 23344</strain>
    </source>
</reference>
<dbReference type="RefSeq" id="WP_009918728.1">
    <property type="nucleotide sequence ID" value="NC_006348.1"/>
</dbReference>
<name>A0A0H2WHT3_BURMA</name>
<sequence>MRIENLRCVHVRTIRRPARGEGARSRQARGARFWGNLLLPGARRPGGARYRHHDRAQRACRCAAGHAARGDGFKRTIRDCLCIFRSLIQNEILTQVGRTR</sequence>
<evidence type="ECO:0000313" key="2">
    <source>
        <dbReference type="Proteomes" id="UP000006693"/>
    </source>
</evidence>
<organism evidence="1 2">
    <name type="scientific">Burkholderia mallei (strain ATCC 23344)</name>
    <dbReference type="NCBI Taxonomy" id="243160"/>
    <lineage>
        <taxon>Bacteria</taxon>
        <taxon>Pseudomonadati</taxon>
        <taxon>Pseudomonadota</taxon>
        <taxon>Betaproteobacteria</taxon>
        <taxon>Burkholderiales</taxon>
        <taxon>Burkholderiaceae</taxon>
        <taxon>Burkholderia</taxon>
        <taxon>pseudomallei group</taxon>
    </lineage>
</organism>
<gene>
    <name evidence="1" type="ordered locus">BMA0182</name>
</gene>
<protein>
    <submittedName>
        <fullName evidence="1">Uncharacterized protein</fullName>
    </submittedName>
</protein>
<accession>A0A0H2WHT3</accession>
<keyword evidence="2" id="KW-1185">Reference proteome</keyword>
<dbReference type="KEGG" id="bma:BMA0182"/>
<dbReference type="eggNOG" id="ENOG5030XFX">
    <property type="taxonomic scope" value="Bacteria"/>
</dbReference>
<evidence type="ECO:0000313" key="1">
    <source>
        <dbReference type="EMBL" id="AAU49005.1"/>
    </source>
</evidence>
<dbReference type="Proteomes" id="UP000006693">
    <property type="component" value="Chromosome 1"/>
</dbReference>
<dbReference type="GeneID" id="93059145"/>
<dbReference type="HOGENOM" id="CLU_2367426_0_0_4"/>
<dbReference type="PATRIC" id="fig|243160.12.peg.180"/>
<proteinExistence type="predicted"/>